<organism evidence="1">
    <name type="scientific">Cyprideis torosa</name>
    <dbReference type="NCBI Taxonomy" id="163714"/>
    <lineage>
        <taxon>Eukaryota</taxon>
        <taxon>Metazoa</taxon>
        <taxon>Ecdysozoa</taxon>
        <taxon>Arthropoda</taxon>
        <taxon>Crustacea</taxon>
        <taxon>Oligostraca</taxon>
        <taxon>Ostracoda</taxon>
        <taxon>Podocopa</taxon>
        <taxon>Podocopida</taxon>
        <taxon>Cytherocopina</taxon>
        <taxon>Cytheroidea</taxon>
        <taxon>Cytherideidae</taxon>
        <taxon>Cyprideis</taxon>
    </lineage>
</organism>
<accession>A0A7R8WPY3</accession>
<sequence>MLEHTNAHSDTLEHTHAHPDTLEHVTIRPLLTLIQGCSQDLIKGGGYYFYCDELTILERELRFTMWKAAPILATILGLIGQVAGGHGFRGPNRNMGGGQGFRGPIRNMG</sequence>
<name>A0A7R8WPY3_9CRUS</name>
<dbReference type="EMBL" id="OB675529">
    <property type="protein sequence ID" value="CAD7235930.1"/>
    <property type="molecule type" value="Genomic_DNA"/>
</dbReference>
<protein>
    <submittedName>
        <fullName evidence="1">Uncharacterized protein</fullName>
    </submittedName>
</protein>
<gene>
    <name evidence="1" type="ORF">CTOB1V02_LOCUS13745</name>
</gene>
<reference evidence="1" key="1">
    <citation type="submission" date="2020-11" db="EMBL/GenBank/DDBJ databases">
        <authorList>
            <person name="Tran Van P."/>
        </authorList>
    </citation>
    <scope>NUCLEOTIDE SEQUENCE</scope>
</reference>
<proteinExistence type="predicted"/>
<feature type="non-terminal residue" evidence="1">
    <location>
        <position position="109"/>
    </location>
</feature>
<dbReference type="AlphaFoldDB" id="A0A7R8WPY3"/>
<evidence type="ECO:0000313" key="1">
    <source>
        <dbReference type="EMBL" id="CAD7235930.1"/>
    </source>
</evidence>